<evidence type="ECO:0000313" key="1">
    <source>
        <dbReference type="EMBL" id="QCT04728.1"/>
    </source>
</evidence>
<dbReference type="AlphaFoldDB" id="A0A4P8XPY3"/>
<organism evidence="1 2">
    <name type="scientific">Paenibacillus algicola</name>
    <dbReference type="NCBI Taxonomy" id="2565926"/>
    <lineage>
        <taxon>Bacteria</taxon>
        <taxon>Bacillati</taxon>
        <taxon>Bacillota</taxon>
        <taxon>Bacilli</taxon>
        <taxon>Bacillales</taxon>
        <taxon>Paenibacillaceae</taxon>
        <taxon>Paenibacillus</taxon>
    </lineage>
</organism>
<proteinExistence type="predicted"/>
<name>A0A4P8XPY3_9BACL</name>
<gene>
    <name evidence="1" type="ORF">E6C60_4023</name>
</gene>
<dbReference type="EMBL" id="CP040396">
    <property type="protein sequence ID" value="QCT04728.1"/>
    <property type="molecule type" value="Genomic_DNA"/>
</dbReference>
<sequence>MKGKSILQTSLSKRAGGWCKVRHNAADEWVPSLQTERLHDFMRASRL</sequence>
<evidence type="ECO:0000313" key="2">
    <source>
        <dbReference type="Proteomes" id="UP000300879"/>
    </source>
</evidence>
<accession>A0A4P8XPY3</accession>
<dbReference type="KEGG" id="palo:E6C60_4023"/>
<protein>
    <submittedName>
        <fullName evidence="1">Uncharacterized protein</fullName>
    </submittedName>
</protein>
<dbReference type="Proteomes" id="UP000300879">
    <property type="component" value="Chromosome"/>
</dbReference>
<keyword evidence="2" id="KW-1185">Reference proteome</keyword>
<reference evidence="1 2" key="1">
    <citation type="submission" date="2019-05" db="EMBL/GenBank/DDBJ databases">
        <authorList>
            <person name="Chen C."/>
        </authorList>
    </citation>
    <scope>NUCLEOTIDE SEQUENCE [LARGE SCALE GENOMIC DNA]</scope>
    <source>
        <strain evidence="1 2">HB172198</strain>
    </source>
</reference>